<accession>A0ABZ2TY68</accession>
<name>A0ABZ2TY68_9ACTN</name>
<dbReference type="Pfam" id="PF02861">
    <property type="entry name" value="Clp_N"/>
    <property type="match status" value="1"/>
</dbReference>
<keyword evidence="3" id="KW-0378">Hydrolase</keyword>
<dbReference type="InterPro" id="IPR036628">
    <property type="entry name" value="Clp_N_dom_sf"/>
</dbReference>
<keyword evidence="1" id="KW-0677">Repeat</keyword>
<evidence type="ECO:0000313" key="4">
    <source>
        <dbReference type="Proteomes" id="UP001479933"/>
    </source>
</evidence>
<proteinExistence type="predicted"/>
<dbReference type="Proteomes" id="UP001479933">
    <property type="component" value="Chromosome"/>
</dbReference>
<dbReference type="InterPro" id="IPR004176">
    <property type="entry name" value="Clp_R_N"/>
</dbReference>
<dbReference type="SUPFAM" id="SSF81923">
    <property type="entry name" value="Double Clp-N motif"/>
    <property type="match status" value="1"/>
</dbReference>
<protein>
    <submittedName>
        <fullName evidence="3">Clp protease N-terminal domain-containing protein</fullName>
    </submittedName>
</protein>
<organism evidence="3 4">
    <name type="scientific">Gordonia hydrophobica</name>
    <dbReference type="NCBI Taxonomy" id="40516"/>
    <lineage>
        <taxon>Bacteria</taxon>
        <taxon>Bacillati</taxon>
        <taxon>Actinomycetota</taxon>
        <taxon>Actinomycetes</taxon>
        <taxon>Mycobacteriales</taxon>
        <taxon>Gordoniaceae</taxon>
        <taxon>Gordonia</taxon>
    </lineage>
</organism>
<gene>
    <name evidence="3" type="ORF">RVF87_14590</name>
</gene>
<dbReference type="PROSITE" id="PS51903">
    <property type="entry name" value="CLP_R"/>
    <property type="match status" value="1"/>
</dbReference>
<evidence type="ECO:0000259" key="2">
    <source>
        <dbReference type="PROSITE" id="PS51903"/>
    </source>
</evidence>
<sequence>MADNTPITPTVRLDDLIAAIKKVHDDPLDQLADAVLASDHLGEVSDHLIGHFVDQARRTGASWTQIGTSMGVSKQAVAKRFSPKDPGTGDDLDPRQGFNNFTPRARNVAAAAHNHAKATGSAEVTPLHLLLGLLDDRDSLAVTLLTKLGADGDALTSAAKAALPRAGETPELIPYDADARKVLELTFRQSLRLGHNYIGTEHIVLALLEVENGSGPLSDAGITSIGFEEQLVEILSQFHTASDD</sequence>
<dbReference type="GO" id="GO:0006508">
    <property type="term" value="P:proteolysis"/>
    <property type="evidence" value="ECO:0007669"/>
    <property type="project" value="UniProtKB-KW"/>
</dbReference>
<keyword evidence="3" id="KW-0645">Protease</keyword>
<dbReference type="EMBL" id="CP136137">
    <property type="protein sequence ID" value="WYY06292.1"/>
    <property type="molecule type" value="Genomic_DNA"/>
</dbReference>
<keyword evidence="4" id="KW-1185">Reference proteome</keyword>
<reference evidence="3 4" key="1">
    <citation type="journal article" date="2023" name="Virus Evol.">
        <title>Computational host range prediction-The good, the bad, and the ugly.</title>
        <authorList>
            <person name="Howell A.A."/>
            <person name="Versoza C.J."/>
            <person name="Pfeifer S.P."/>
        </authorList>
    </citation>
    <scope>NUCLEOTIDE SEQUENCE [LARGE SCALE GENOMIC DNA]</scope>
    <source>
        <strain evidence="3 4">1610/1b</strain>
    </source>
</reference>
<dbReference type="Gene3D" id="1.10.1780.10">
    <property type="entry name" value="Clp, N-terminal domain"/>
    <property type="match status" value="1"/>
</dbReference>
<dbReference type="RefSeq" id="WP_066162257.1">
    <property type="nucleotide sequence ID" value="NZ_CP136137.1"/>
</dbReference>
<feature type="domain" description="Clp R" evidence="2">
    <location>
        <begin position="98"/>
        <end position="237"/>
    </location>
</feature>
<evidence type="ECO:0000256" key="1">
    <source>
        <dbReference type="PROSITE-ProRule" id="PRU01251"/>
    </source>
</evidence>
<evidence type="ECO:0000313" key="3">
    <source>
        <dbReference type="EMBL" id="WYY06292.1"/>
    </source>
</evidence>
<dbReference type="GO" id="GO:0008233">
    <property type="term" value="F:peptidase activity"/>
    <property type="evidence" value="ECO:0007669"/>
    <property type="project" value="UniProtKB-KW"/>
</dbReference>